<name>A0A4V2SYC9_9BACL</name>
<comment type="caution">
    <text evidence="2">The sequence shown here is derived from an EMBL/GenBank/DDBJ whole genome shotgun (WGS) entry which is preliminary data.</text>
</comment>
<dbReference type="Proteomes" id="UP000294746">
    <property type="component" value="Unassembled WGS sequence"/>
</dbReference>
<evidence type="ECO:0000313" key="3">
    <source>
        <dbReference type="Proteomes" id="UP000294746"/>
    </source>
</evidence>
<sequence>MYDIIIRKTKIAAVTGFVCALLYYFTSSDGIDAMEGPGSLLVYAVITFFACFLISASFGTASSIYIDWVSHDVENKGFKWALKIALYGTFGYMVDAMLSFDSTFTMIYLTLFFSYIYFLTDIIVSKFRGEKIWQDDNKMFKIVMSCIVLLIFLVCFGIQSPFDTISKLL</sequence>
<evidence type="ECO:0000313" key="2">
    <source>
        <dbReference type="EMBL" id="TCP69753.1"/>
    </source>
</evidence>
<keyword evidence="3" id="KW-1185">Reference proteome</keyword>
<gene>
    <name evidence="2" type="ORF">EDD57_10669</name>
</gene>
<feature type="transmembrane region" description="Helical" evidence="1">
    <location>
        <begin position="40"/>
        <end position="68"/>
    </location>
</feature>
<feature type="transmembrane region" description="Helical" evidence="1">
    <location>
        <begin position="139"/>
        <end position="159"/>
    </location>
</feature>
<dbReference type="EMBL" id="SLXV01000006">
    <property type="protein sequence ID" value="TCP69753.1"/>
    <property type="molecule type" value="Genomic_DNA"/>
</dbReference>
<accession>A0A4V2SYC9</accession>
<reference evidence="2 3" key="1">
    <citation type="submission" date="2019-03" db="EMBL/GenBank/DDBJ databases">
        <title>Genomic Encyclopedia of Type Strains, Phase IV (KMG-IV): sequencing the most valuable type-strain genomes for metagenomic binning, comparative biology and taxonomic classification.</title>
        <authorList>
            <person name="Goeker M."/>
        </authorList>
    </citation>
    <scope>NUCLEOTIDE SEQUENCE [LARGE SCALE GENOMIC DNA]</scope>
    <source>
        <strain evidence="2 3">DSM 46831</strain>
    </source>
</reference>
<keyword evidence="1" id="KW-1133">Transmembrane helix</keyword>
<evidence type="ECO:0000256" key="1">
    <source>
        <dbReference type="SAM" id="Phobius"/>
    </source>
</evidence>
<dbReference type="AlphaFoldDB" id="A0A4V2SYC9"/>
<organism evidence="2 3">
    <name type="scientific">Baia soyae</name>
    <dbReference type="NCBI Taxonomy" id="1544746"/>
    <lineage>
        <taxon>Bacteria</taxon>
        <taxon>Bacillati</taxon>
        <taxon>Bacillota</taxon>
        <taxon>Bacilli</taxon>
        <taxon>Bacillales</taxon>
        <taxon>Thermoactinomycetaceae</taxon>
        <taxon>Baia</taxon>
    </lineage>
</organism>
<feature type="transmembrane region" description="Helical" evidence="1">
    <location>
        <begin position="106"/>
        <end position="127"/>
    </location>
</feature>
<proteinExistence type="predicted"/>
<keyword evidence="1" id="KW-0472">Membrane</keyword>
<protein>
    <submittedName>
        <fullName evidence="2">Uncharacterized protein</fullName>
    </submittedName>
</protein>
<keyword evidence="1" id="KW-0812">Transmembrane</keyword>